<dbReference type="PROSITE" id="PS52016">
    <property type="entry name" value="TONB_DEPENDENT_REC_3"/>
    <property type="match status" value="1"/>
</dbReference>
<dbReference type="PANTHER" id="PTHR30069">
    <property type="entry name" value="TONB-DEPENDENT OUTER MEMBRANE RECEPTOR"/>
    <property type="match status" value="1"/>
</dbReference>
<dbReference type="Gene3D" id="2.170.130.10">
    <property type="entry name" value="TonB-dependent receptor, plug domain"/>
    <property type="match status" value="1"/>
</dbReference>
<evidence type="ECO:0000256" key="7">
    <source>
        <dbReference type="ARBA" id="ARBA00023237"/>
    </source>
</evidence>
<feature type="signal peptide" evidence="10">
    <location>
        <begin position="1"/>
        <end position="40"/>
    </location>
</feature>
<dbReference type="Pfam" id="PF07715">
    <property type="entry name" value="Plug"/>
    <property type="match status" value="1"/>
</dbReference>
<dbReference type="EMBL" id="SPDV01000019">
    <property type="protein sequence ID" value="TFI58142.1"/>
    <property type="molecule type" value="Genomic_DNA"/>
</dbReference>
<keyword evidence="10" id="KW-0732">Signal</keyword>
<keyword evidence="13" id="KW-0675">Receptor</keyword>
<evidence type="ECO:0000256" key="3">
    <source>
        <dbReference type="ARBA" id="ARBA00022452"/>
    </source>
</evidence>
<comment type="caution">
    <text evidence="13">The sequence shown here is derived from an EMBL/GenBank/DDBJ whole genome shotgun (WGS) entry which is preliminary data.</text>
</comment>
<evidence type="ECO:0000259" key="11">
    <source>
        <dbReference type="Pfam" id="PF00593"/>
    </source>
</evidence>
<evidence type="ECO:0000256" key="5">
    <source>
        <dbReference type="ARBA" id="ARBA00023077"/>
    </source>
</evidence>
<keyword evidence="3 8" id="KW-1134">Transmembrane beta strand</keyword>
<proteinExistence type="inferred from homology"/>
<feature type="domain" description="TonB-dependent receptor-like beta-barrel" evidence="11">
    <location>
        <begin position="296"/>
        <end position="690"/>
    </location>
</feature>
<evidence type="ECO:0000256" key="8">
    <source>
        <dbReference type="PROSITE-ProRule" id="PRU01360"/>
    </source>
</evidence>
<dbReference type="InterPro" id="IPR012910">
    <property type="entry name" value="Plug_dom"/>
</dbReference>
<sequence>MAPSLSNIISSSLTGRSFALNTSQLLAGTALLLIAGPALAQQTEAAAPVQAPESAAPDADEAHADHTQEIIVTGFARNKEDVLSGTSVVSGVELIRELRPSIGETLARQPGVSATSFGPNASRPVLRGFQGERVRVLTDGIGSLDASNTSVDHAVAVNPLTAERIAVLRGPAALLFGSSAIGGVVNVIDSRIPRRVPDETAHVEAILTYGSAADERSTNATLDVPVGDGFVIHADGNYTKTNDLEIGGYVLSPELRAEAQASTDPAIRALADMRGRLPNTAAETSDVALGAAWISGRTNVGFSVNRYDSLYGVPIRYSLDPAEEAEAPRIDVKQTRVDGRAEIAMGGGFLDRIRLRGGYSDYRHNELEETGDIGTTFLTEGAEGRLEFVQAQRGAWGGGFGAQLFRRDLDVIGEEKFLPANRTSQYGLFSVQNYRRGPLRAEVGARYEHQNVRAEADADLGTPALRRSFDAFSGSVGANYEILRGVRLGVSGSHSQRAPSAEELFANGPHAGTQSFEIGEPGLSKEKSWGVEGTMTAEGDGFSLSASIFRSWFDGYIYEQRTGTIEDGLPVFQITQGDARYSGIELEGSLRVTQLGEFAINLDGVADYVRATIERVGPAPRIPPLRLMGGIEAQSDRLQGRLEVEWTDAQGRLAELETPTDGFTLVNASVSWKPLPTLPNTSLSVSANNIFDVDARRHASFLKDVAPLAGRDIRLTARMSF</sequence>
<evidence type="ECO:0000313" key="13">
    <source>
        <dbReference type="EMBL" id="TFI58142.1"/>
    </source>
</evidence>
<protein>
    <submittedName>
        <fullName evidence="13">TonB-dependent receptor</fullName>
    </submittedName>
</protein>
<dbReference type="GO" id="GO:0044718">
    <property type="term" value="P:siderophore transmembrane transport"/>
    <property type="evidence" value="ECO:0007669"/>
    <property type="project" value="TreeGrafter"/>
</dbReference>
<dbReference type="InterPro" id="IPR000531">
    <property type="entry name" value="Beta-barrel_TonB"/>
</dbReference>
<dbReference type="GO" id="GO:0009279">
    <property type="term" value="C:cell outer membrane"/>
    <property type="evidence" value="ECO:0007669"/>
    <property type="project" value="UniProtKB-SubCell"/>
</dbReference>
<keyword evidence="2 8" id="KW-0813">Transport</keyword>
<gene>
    <name evidence="13" type="ORF">E2493_11185</name>
</gene>
<evidence type="ECO:0000256" key="9">
    <source>
        <dbReference type="RuleBase" id="RU003357"/>
    </source>
</evidence>
<keyword evidence="5 9" id="KW-0798">TonB box</keyword>
<dbReference type="RefSeq" id="WP_135086763.1">
    <property type="nucleotide sequence ID" value="NZ_SPDV01000019.1"/>
</dbReference>
<reference evidence="13 14" key="1">
    <citation type="submission" date="2019-03" db="EMBL/GenBank/DDBJ databases">
        <title>Genome sequence of Sphingomonas sp. 17J27-24.</title>
        <authorList>
            <person name="Kim M."/>
            <person name="Maeng S."/>
            <person name="Sathiyaraj S."/>
        </authorList>
    </citation>
    <scope>NUCLEOTIDE SEQUENCE [LARGE SCALE GENOMIC DNA]</scope>
    <source>
        <strain evidence="13 14">17J27-24</strain>
    </source>
</reference>
<accession>A0A4Y8ZS80</accession>
<keyword evidence="6 8" id="KW-0472">Membrane</keyword>
<evidence type="ECO:0000313" key="14">
    <source>
        <dbReference type="Proteomes" id="UP000298213"/>
    </source>
</evidence>
<evidence type="ECO:0000259" key="12">
    <source>
        <dbReference type="Pfam" id="PF07715"/>
    </source>
</evidence>
<dbReference type="InterPro" id="IPR039426">
    <property type="entry name" value="TonB-dep_rcpt-like"/>
</dbReference>
<evidence type="ECO:0000256" key="4">
    <source>
        <dbReference type="ARBA" id="ARBA00022692"/>
    </source>
</evidence>
<dbReference type="Pfam" id="PF00593">
    <property type="entry name" value="TonB_dep_Rec_b-barrel"/>
    <property type="match status" value="1"/>
</dbReference>
<comment type="similarity">
    <text evidence="8 9">Belongs to the TonB-dependent receptor family.</text>
</comment>
<dbReference type="PANTHER" id="PTHR30069:SF40">
    <property type="entry name" value="TONB-DEPENDENT RECEPTOR NMB0964-RELATED"/>
    <property type="match status" value="1"/>
</dbReference>
<dbReference type="Proteomes" id="UP000298213">
    <property type="component" value="Unassembled WGS sequence"/>
</dbReference>
<dbReference type="CDD" id="cd01347">
    <property type="entry name" value="ligand_gated_channel"/>
    <property type="match status" value="1"/>
</dbReference>
<evidence type="ECO:0000256" key="2">
    <source>
        <dbReference type="ARBA" id="ARBA00022448"/>
    </source>
</evidence>
<keyword evidence="7 8" id="KW-0998">Cell outer membrane</keyword>
<comment type="subcellular location">
    <subcellularLocation>
        <location evidence="1 8">Cell outer membrane</location>
        <topology evidence="1 8">Multi-pass membrane protein</topology>
    </subcellularLocation>
</comment>
<dbReference type="AlphaFoldDB" id="A0A4Y8ZS80"/>
<keyword evidence="4 8" id="KW-0812">Transmembrane</keyword>
<feature type="domain" description="TonB-dependent receptor plug" evidence="12">
    <location>
        <begin position="79"/>
        <end position="184"/>
    </location>
</feature>
<feature type="chain" id="PRO_5021204935" evidence="10">
    <location>
        <begin position="41"/>
        <end position="721"/>
    </location>
</feature>
<dbReference type="OrthoDB" id="9795928at2"/>
<keyword evidence="14" id="KW-1185">Reference proteome</keyword>
<dbReference type="InterPro" id="IPR037066">
    <property type="entry name" value="Plug_dom_sf"/>
</dbReference>
<dbReference type="InterPro" id="IPR036942">
    <property type="entry name" value="Beta-barrel_TonB_sf"/>
</dbReference>
<dbReference type="GO" id="GO:0015344">
    <property type="term" value="F:siderophore uptake transmembrane transporter activity"/>
    <property type="evidence" value="ECO:0007669"/>
    <property type="project" value="TreeGrafter"/>
</dbReference>
<name>A0A4Y8ZS80_9SPHN</name>
<evidence type="ECO:0000256" key="6">
    <source>
        <dbReference type="ARBA" id="ARBA00023136"/>
    </source>
</evidence>
<organism evidence="13 14">
    <name type="scientific">Sphingomonas parva</name>
    <dbReference type="NCBI Taxonomy" id="2555898"/>
    <lineage>
        <taxon>Bacteria</taxon>
        <taxon>Pseudomonadati</taxon>
        <taxon>Pseudomonadota</taxon>
        <taxon>Alphaproteobacteria</taxon>
        <taxon>Sphingomonadales</taxon>
        <taxon>Sphingomonadaceae</taxon>
        <taxon>Sphingomonas</taxon>
    </lineage>
</organism>
<evidence type="ECO:0000256" key="10">
    <source>
        <dbReference type="SAM" id="SignalP"/>
    </source>
</evidence>
<dbReference type="Gene3D" id="2.40.170.20">
    <property type="entry name" value="TonB-dependent receptor, beta-barrel domain"/>
    <property type="match status" value="1"/>
</dbReference>
<evidence type="ECO:0000256" key="1">
    <source>
        <dbReference type="ARBA" id="ARBA00004571"/>
    </source>
</evidence>
<dbReference type="SUPFAM" id="SSF56935">
    <property type="entry name" value="Porins"/>
    <property type="match status" value="1"/>
</dbReference>